<feature type="signal peptide" evidence="1">
    <location>
        <begin position="1"/>
        <end position="25"/>
    </location>
</feature>
<sequence length="152" mass="16988">MKKLKSLVIILGILIALTSCKKAEAKVKAEAVLEVDEPNPNHQVTIKLPAKMGDSKASEIVIKEDGTETKVMTYKWCECNDSCQSLFIDDQGNEYNFGDISNKNDIDFQCYPNNSHGGVSDDLREQKFRVTYITISDNDLELVKISPINNNS</sequence>
<evidence type="ECO:0000256" key="1">
    <source>
        <dbReference type="SAM" id="SignalP"/>
    </source>
</evidence>
<accession>A0A482TIR1</accession>
<dbReference type="RefSeq" id="WP_113666791.1">
    <property type="nucleotide sequence ID" value="NZ_QNVY02000005.1"/>
</dbReference>
<evidence type="ECO:0008006" key="4">
    <source>
        <dbReference type="Google" id="ProtNLM"/>
    </source>
</evidence>
<comment type="caution">
    <text evidence="2">The sequence shown here is derived from an EMBL/GenBank/DDBJ whole genome shotgun (WGS) entry which is preliminary data.</text>
</comment>
<protein>
    <recommendedName>
        <fullName evidence="4">Lipoprotein</fullName>
    </recommendedName>
</protein>
<reference evidence="2 3" key="1">
    <citation type="submission" date="2019-01" db="EMBL/GenBank/DDBJ databases">
        <title>Flavobacterium sp. nov. isolated from arctic soil.</title>
        <authorList>
            <person name="Kim D.-U."/>
        </authorList>
    </citation>
    <scope>NUCLEOTIDE SEQUENCE [LARGE SCALE GENOMIC DNA]</scope>
    <source>
        <strain evidence="2 3">Kopri-42</strain>
    </source>
</reference>
<organism evidence="2 3">
    <name type="scientific">Flavobacterium petrolei</name>
    <dbReference type="NCBI Taxonomy" id="2259594"/>
    <lineage>
        <taxon>Bacteria</taxon>
        <taxon>Pseudomonadati</taxon>
        <taxon>Bacteroidota</taxon>
        <taxon>Flavobacteriia</taxon>
        <taxon>Flavobacteriales</taxon>
        <taxon>Flavobacteriaceae</taxon>
        <taxon>Flavobacterium</taxon>
    </lineage>
</organism>
<evidence type="ECO:0000313" key="2">
    <source>
        <dbReference type="EMBL" id="RYJ51007.1"/>
    </source>
</evidence>
<feature type="chain" id="PRO_5019764254" description="Lipoprotein" evidence="1">
    <location>
        <begin position="26"/>
        <end position="152"/>
    </location>
</feature>
<dbReference type="PROSITE" id="PS51257">
    <property type="entry name" value="PROKAR_LIPOPROTEIN"/>
    <property type="match status" value="1"/>
</dbReference>
<gene>
    <name evidence="2" type="ORF">DR871_013860</name>
</gene>
<keyword evidence="3" id="KW-1185">Reference proteome</keyword>
<dbReference type="Proteomes" id="UP000253235">
    <property type="component" value="Unassembled WGS sequence"/>
</dbReference>
<evidence type="ECO:0000313" key="3">
    <source>
        <dbReference type="Proteomes" id="UP000253235"/>
    </source>
</evidence>
<dbReference type="AlphaFoldDB" id="A0A482TIR1"/>
<name>A0A482TIR1_9FLAO</name>
<proteinExistence type="predicted"/>
<dbReference type="EMBL" id="QNVY02000005">
    <property type="protein sequence ID" value="RYJ51007.1"/>
    <property type="molecule type" value="Genomic_DNA"/>
</dbReference>
<keyword evidence="1" id="KW-0732">Signal</keyword>